<dbReference type="InterPro" id="IPR002938">
    <property type="entry name" value="FAD-bd"/>
</dbReference>
<gene>
    <name evidence="2" type="ORF">Sya03_52850</name>
</gene>
<dbReference type="GO" id="GO:0071949">
    <property type="term" value="F:FAD binding"/>
    <property type="evidence" value="ECO:0007669"/>
    <property type="project" value="InterPro"/>
</dbReference>
<proteinExistence type="predicted"/>
<keyword evidence="3" id="KW-1185">Reference proteome</keyword>
<organism evidence="2 3">
    <name type="scientific">Spirilliplanes yamanashiensis</name>
    <dbReference type="NCBI Taxonomy" id="42233"/>
    <lineage>
        <taxon>Bacteria</taxon>
        <taxon>Bacillati</taxon>
        <taxon>Actinomycetota</taxon>
        <taxon>Actinomycetes</taxon>
        <taxon>Micromonosporales</taxon>
        <taxon>Micromonosporaceae</taxon>
        <taxon>Spirilliplanes</taxon>
    </lineage>
</organism>
<evidence type="ECO:0000259" key="1">
    <source>
        <dbReference type="Pfam" id="PF01494"/>
    </source>
</evidence>
<dbReference type="AlphaFoldDB" id="A0A8J3YDX5"/>
<dbReference type="EMBL" id="BOOY01000036">
    <property type="protein sequence ID" value="GIJ05933.1"/>
    <property type="molecule type" value="Genomic_DNA"/>
</dbReference>
<reference evidence="2" key="1">
    <citation type="submission" date="2021-01" db="EMBL/GenBank/DDBJ databases">
        <title>Whole genome shotgun sequence of Spirilliplanes yamanashiensis NBRC 15828.</title>
        <authorList>
            <person name="Komaki H."/>
            <person name="Tamura T."/>
        </authorList>
    </citation>
    <scope>NUCLEOTIDE SEQUENCE</scope>
    <source>
        <strain evidence="2">NBRC 15828</strain>
    </source>
</reference>
<dbReference type="RefSeq" id="WP_239107856.1">
    <property type="nucleotide sequence ID" value="NZ_BAAAGJ010000003.1"/>
</dbReference>
<dbReference type="InterPro" id="IPR036188">
    <property type="entry name" value="FAD/NAD-bd_sf"/>
</dbReference>
<evidence type="ECO:0000313" key="2">
    <source>
        <dbReference type="EMBL" id="GIJ05933.1"/>
    </source>
</evidence>
<dbReference type="Gene3D" id="3.50.50.60">
    <property type="entry name" value="FAD/NAD(P)-binding domain"/>
    <property type="match status" value="1"/>
</dbReference>
<dbReference type="SUPFAM" id="SSF51905">
    <property type="entry name" value="FAD/NAD(P)-binding domain"/>
    <property type="match status" value="1"/>
</dbReference>
<comment type="caution">
    <text evidence="2">The sequence shown here is derived from an EMBL/GenBank/DDBJ whole genome shotgun (WGS) entry which is preliminary data.</text>
</comment>
<sequence length="110" mass="11255">MTLLGDAIHPMPPTAGAGAGTAVVDAVHLAGDLAALPPAAALRRYQRRILGYAPRAVAAAVPALTWQRRLGYPVVRALAGAVALPLAGVVVRAQASRLSTRDAKTTVLSE</sequence>
<accession>A0A8J3YDX5</accession>
<dbReference type="Proteomes" id="UP000652013">
    <property type="component" value="Unassembled WGS sequence"/>
</dbReference>
<evidence type="ECO:0000313" key="3">
    <source>
        <dbReference type="Proteomes" id="UP000652013"/>
    </source>
</evidence>
<feature type="domain" description="FAD-binding" evidence="1">
    <location>
        <begin position="3"/>
        <end position="36"/>
    </location>
</feature>
<name>A0A8J3YDX5_9ACTN</name>
<protein>
    <recommendedName>
        <fullName evidence="1">FAD-binding domain-containing protein</fullName>
    </recommendedName>
</protein>
<dbReference type="Pfam" id="PF01494">
    <property type="entry name" value="FAD_binding_3"/>
    <property type="match status" value="1"/>
</dbReference>